<evidence type="ECO:0000313" key="8">
    <source>
        <dbReference type="Proteomes" id="UP000321571"/>
    </source>
</evidence>
<dbReference type="EMBL" id="VDUX01000002">
    <property type="protein sequence ID" value="TXL62136.1"/>
    <property type="molecule type" value="Genomic_DNA"/>
</dbReference>
<dbReference type="Pfam" id="PF04542">
    <property type="entry name" value="Sigma70_r2"/>
    <property type="match status" value="1"/>
</dbReference>
<dbReference type="InterPro" id="IPR036388">
    <property type="entry name" value="WH-like_DNA-bd_sf"/>
</dbReference>
<dbReference type="InterPro" id="IPR039425">
    <property type="entry name" value="RNA_pol_sigma-70-like"/>
</dbReference>
<dbReference type="RefSeq" id="WP_147684535.1">
    <property type="nucleotide sequence ID" value="NZ_VDUX01000002.1"/>
</dbReference>
<gene>
    <name evidence="7" type="ORF">FHP06_05355</name>
</gene>
<dbReference type="InterPro" id="IPR013249">
    <property type="entry name" value="RNA_pol_sigma70_r4_t2"/>
</dbReference>
<feature type="domain" description="RNA polymerase sigma-70 region 2" evidence="5">
    <location>
        <begin position="21"/>
        <end position="90"/>
    </location>
</feature>
<dbReference type="OrthoDB" id="5243766at2"/>
<evidence type="ECO:0000259" key="6">
    <source>
        <dbReference type="Pfam" id="PF08281"/>
    </source>
</evidence>
<dbReference type="InterPro" id="IPR013324">
    <property type="entry name" value="RNA_pol_sigma_r3/r4-like"/>
</dbReference>
<dbReference type="SUPFAM" id="SSF88946">
    <property type="entry name" value="Sigma2 domain of RNA polymerase sigma factors"/>
    <property type="match status" value="1"/>
</dbReference>
<dbReference type="GO" id="GO:0003677">
    <property type="term" value="F:DNA binding"/>
    <property type="evidence" value="ECO:0007669"/>
    <property type="project" value="InterPro"/>
</dbReference>
<comment type="similarity">
    <text evidence="1">Belongs to the sigma-70 factor family. ECF subfamily.</text>
</comment>
<comment type="caution">
    <text evidence="7">The sequence shown here is derived from an EMBL/GenBank/DDBJ whole genome shotgun (WGS) entry which is preliminary data.</text>
</comment>
<feature type="domain" description="RNA polymerase sigma factor 70 region 4 type 2" evidence="6">
    <location>
        <begin position="115"/>
        <end position="167"/>
    </location>
</feature>
<dbReference type="Proteomes" id="UP000321571">
    <property type="component" value="Unassembled WGS sequence"/>
</dbReference>
<name>A0A5C8NLW4_9ACTN</name>
<dbReference type="InterPro" id="IPR014284">
    <property type="entry name" value="RNA_pol_sigma-70_dom"/>
</dbReference>
<evidence type="ECO:0000256" key="3">
    <source>
        <dbReference type="ARBA" id="ARBA00023082"/>
    </source>
</evidence>
<dbReference type="NCBIfam" id="TIGR02937">
    <property type="entry name" value="sigma70-ECF"/>
    <property type="match status" value="1"/>
</dbReference>
<protein>
    <submittedName>
        <fullName evidence="7">RNA polymerase sigma factor</fullName>
    </submittedName>
</protein>
<reference evidence="7 8" key="1">
    <citation type="submission" date="2019-06" db="EMBL/GenBank/DDBJ databases">
        <title>Aeromicrobium sp. nov., isolated from a maize field.</title>
        <authorList>
            <person name="Lin S.-Y."/>
            <person name="Tsai C.-F."/>
            <person name="Young C.-C."/>
        </authorList>
    </citation>
    <scope>NUCLEOTIDE SEQUENCE [LARGE SCALE GENOMIC DNA]</scope>
    <source>
        <strain evidence="7 8">CC-CFT486</strain>
    </source>
</reference>
<dbReference type="Gene3D" id="1.10.1740.10">
    <property type="match status" value="1"/>
</dbReference>
<sequence>MSDVDLLARAAAGDRLAFGELYDRHVRPVYWQAYSVVHDGAEAEDVTQDVFVIAWRRIRAITVVDDSVLPWLLVTARYTALNAQRRAARRRADELVETPGGVDVEREVEAAHVRAEIEKAVALLSPTDRRLYELCVDGDRTYEQAAADLGVTHAVVRNRLHRLRTRLRADLRSMRETS</sequence>
<evidence type="ECO:0000256" key="1">
    <source>
        <dbReference type="ARBA" id="ARBA00010641"/>
    </source>
</evidence>
<evidence type="ECO:0000256" key="2">
    <source>
        <dbReference type="ARBA" id="ARBA00023015"/>
    </source>
</evidence>
<proteinExistence type="inferred from homology"/>
<dbReference type="InterPro" id="IPR007627">
    <property type="entry name" value="RNA_pol_sigma70_r2"/>
</dbReference>
<evidence type="ECO:0000313" key="7">
    <source>
        <dbReference type="EMBL" id="TXL62136.1"/>
    </source>
</evidence>
<evidence type="ECO:0000256" key="4">
    <source>
        <dbReference type="ARBA" id="ARBA00023163"/>
    </source>
</evidence>
<dbReference type="AlphaFoldDB" id="A0A5C8NLW4"/>
<dbReference type="GO" id="GO:0006352">
    <property type="term" value="P:DNA-templated transcription initiation"/>
    <property type="evidence" value="ECO:0007669"/>
    <property type="project" value="InterPro"/>
</dbReference>
<keyword evidence="4" id="KW-0804">Transcription</keyword>
<dbReference type="Gene3D" id="1.10.10.10">
    <property type="entry name" value="Winged helix-like DNA-binding domain superfamily/Winged helix DNA-binding domain"/>
    <property type="match status" value="1"/>
</dbReference>
<dbReference type="PANTHER" id="PTHR43133">
    <property type="entry name" value="RNA POLYMERASE ECF-TYPE SIGMA FACTO"/>
    <property type="match status" value="1"/>
</dbReference>
<evidence type="ECO:0000259" key="5">
    <source>
        <dbReference type="Pfam" id="PF04542"/>
    </source>
</evidence>
<dbReference type="SUPFAM" id="SSF88659">
    <property type="entry name" value="Sigma3 and sigma4 domains of RNA polymerase sigma factors"/>
    <property type="match status" value="1"/>
</dbReference>
<accession>A0A5C8NLW4</accession>
<dbReference type="GO" id="GO:0016987">
    <property type="term" value="F:sigma factor activity"/>
    <property type="evidence" value="ECO:0007669"/>
    <property type="project" value="UniProtKB-KW"/>
</dbReference>
<dbReference type="PANTHER" id="PTHR43133:SF25">
    <property type="entry name" value="RNA POLYMERASE SIGMA FACTOR RFAY-RELATED"/>
    <property type="match status" value="1"/>
</dbReference>
<keyword evidence="8" id="KW-1185">Reference proteome</keyword>
<keyword evidence="2" id="KW-0805">Transcription regulation</keyword>
<dbReference type="Pfam" id="PF08281">
    <property type="entry name" value="Sigma70_r4_2"/>
    <property type="match status" value="1"/>
</dbReference>
<organism evidence="7 8">
    <name type="scientific">Aeromicrobium terrae</name>
    <dbReference type="NCBI Taxonomy" id="2498846"/>
    <lineage>
        <taxon>Bacteria</taxon>
        <taxon>Bacillati</taxon>
        <taxon>Actinomycetota</taxon>
        <taxon>Actinomycetes</taxon>
        <taxon>Propionibacteriales</taxon>
        <taxon>Nocardioidaceae</taxon>
        <taxon>Aeromicrobium</taxon>
    </lineage>
</organism>
<dbReference type="InterPro" id="IPR013325">
    <property type="entry name" value="RNA_pol_sigma_r2"/>
</dbReference>
<keyword evidence="3" id="KW-0731">Sigma factor</keyword>